<sequence length="361" mass="40941">MSYPTNTNMMFNLDSIPAFEFYDEDTFVDSPPPANTPKSPQEEEEYEEKGEPEFRSLEEYVRDTFPSLRQGMLPRQVEEAPTIRQAPSAYAPQNIPIAPVVQASVPHFDPPPYPPPGYEPKPAQSLPKAKVEESSVPSFDDFDVQLSAVLEEMEQVKQALVVSAPNLQPIPEPISKQNLQKLSPEEEVASFKDDTFSLRASPDGTESSVSRQASVPLNIDSNYTYRNGNVHPMWETNNVWQANTQTWSESTQSSENYGKPIFYNNPYCQAPPSLFSDPSEDFGNNVFDTTNVQPLESDSTRQFKRSRGEYDYDAYNQNDPFGYFGAPTEYGIVNPTEQPSSFMDDFYESYRENKRSKWLNG</sequence>
<keyword evidence="3" id="KW-1185">Reference proteome</keyword>
<name>A0A2V1B1E8_9ASCO</name>
<dbReference type="RefSeq" id="XP_025344543.1">
    <property type="nucleotide sequence ID" value="XM_025487527.1"/>
</dbReference>
<protein>
    <submittedName>
        <fullName evidence="2">Uncharacterized protein</fullName>
    </submittedName>
</protein>
<reference evidence="2 3" key="1">
    <citation type="submission" date="2017-12" db="EMBL/GenBank/DDBJ databases">
        <title>Genome Sequence of a Multidrug-Resistant Candida haemulonii Isolate from a Patient with Chronic Leg Ulcers in Israel.</title>
        <authorList>
            <person name="Chow N.A."/>
            <person name="Gade L."/>
            <person name="Batra D."/>
            <person name="Rowe L.A."/>
            <person name="Ben-Ami R."/>
            <person name="Loparev V.N."/>
            <person name="Litvintseva A.P."/>
        </authorList>
    </citation>
    <scope>NUCLEOTIDE SEQUENCE [LARGE SCALE GENOMIC DNA]</scope>
    <source>
        <strain evidence="2 3">B11899</strain>
    </source>
</reference>
<organism evidence="2 3">
    <name type="scientific">Candidozyma haemuli</name>
    <dbReference type="NCBI Taxonomy" id="45357"/>
    <lineage>
        <taxon>Eukaryota</taxon>
        <taxon>Fungi</taxon>
        <taxon>Dikarya</taxon>
        <taxon>Ascomycota</taxon>
        <taxon>Saccharomycotina</taxon>
        <taxon>Pichiomycetes</taxon>
        <taxon>Metschnikowiaceae</taxon>
        <taxon>Candidozyma</taxon>
    </lineage>
</organism>
<feature type="region of interest" description="Disordered" evidence="1">
    <location>
        <begin position="22"/>
        <end position="56"/>
    </location>
</feature>
<dbReference type="EMBL" id="PKFO01000011">
    <property type="protein sequence ID" value="PVH23603.1"/>
    <property type="molecule type" value="Genomic_DNA"/>
</dbReference>
<dbReference type="GeneID" id="37009223"/>
<dbReference type="AlphaFoldDB" id="A0A2V1B1E8"/>
<evidence type="ECO:0000313" key="3">
    <source>
        <dbReference type="Proteomes" id="UP000244309"/>
    </source>
</evidence>
<feature type="region of interest" description="Disordered" evidence="1">
    <location>
        <begin position="106"/>
        <end position="134"/>
    </location>
</feature>
<feature type="compositionally biased region" description="Pro residues" evidence="1">
    <location>
        <begin position="108"/>
        <end position="119"/>
    </location>
</feature>
<proteinExistence type="predicted"/>
<comment type="caution">
    <text evidence="2">The sequence shown here is derived from an EMBL/GenBank/DDBJ whole genome shotgun (WGS) entry which is preliminary data.</text>
</comment>
<accession>A0A2V1B1E8</accession>
<evidence type="ECO:0000256" key="1">
    <source>
        <dbReference type="SAM" id="MobiDB-lite"/>
    </source>
</evidence>
<evidence type="ECO:0000313" key="2">
    <source>
        <dbReference type="EMBL" id="PVH23603.1"/>
    </source>
</evidence>
<dbReference type="VEuPathDB" id="FungiDB:CXQ85_003893"/>
<dbReference type="Proteomes" id="UP000244309">
    <property type="component" value="Unassembled WGS sequence"/>
</dbReference>
<gene>
    <name evidence="2" type="ORF">CXQ85_003893</name>
</gene>